<feature type="transmembrane region" description="Helical" evidence="1">
    <location>
        <begin position="130"/>
        <end position="152"/>
    </location>
</feature>
<reference evidence="3" key="1">
    <citation type="submission" date="2011-07" db="EMBL/GenBank/DDBJ databases">
        <authorList>
            <consortium name="Caenorhabditis brenneri Sequencing and Analysis Consortium"/>
            <person name="Wilson R.K."/>
        </authorList>
    </citation>
    <scope>NUCLEOTIDE SEQUENCE [LARGE SCALE GENOMIC DNA]</scope>
    <source>
        <strain evidence="3">PB2801</strain>
    </source>
</reference>
<dbReference type="FunCoup" id="G0MM71">
    <property type="interactions" value="1897"/>
</dbReference>
<evidence type="ECO:0000313" key="2">
    <source>
        <dbReference type="EMBL" id="EGT36513.1"/>
    </source>
</evidence>
<organism evidence="3">
    <name type="scientific">Caenorhabditis brenneri</name>
    <name type="common">Nematode worm</name>
    <dbReference type="NCBI Taxonomy" id="135651"/>
    <lineage>
        <taxon>Eukaryota</taxon>
        <taxon>Metazoa</taxon>
        <taxon>Ecdysozoa</taxon>
        <taxon>Nematoda</taxon>
        <taxon>Chromadorea</taxon>
        <taxon>Rhabditida</taxon>
        <taxon>Rhabditina</taxon>
        <taxon>Rhabditomorpha</taxon>
        <taxon>Rhabditoidea</taxon>
        <taxon>Rhabditidae</taxon>
        <taxon>Peloderinae</taxon>
        <taxon>Caenorhabditis</taxon>
    </lineage>
</organism>
<dbReference type="eggNOG" id="ENOG502TGXH">
    <property type="taxonomic scope" value="Eukaryota"/>
</dbReference>
<keyword evidence="1" id="KW-0472">Membrane</keyword>
<keyword evidence="1" id="KW-0812">Transmembrane</keyword>
<dbReference type="OMA" id="YYATITS"/>
<proteinExistence type="predicted"/>
<accession>G0MM71</accession>
<keyword evidence="3" id="KW-1185">Reference proteome</keyword>
<sequence length="322" mass="37240">MSTAYPSYRERRRNEEDSFHKVYVPLLKISLQISTVKYICLLVYSIRSMQEHLSLPTYCKDATRTELCSSSSCYWLLKLVQNLPRFMLSEWFFVEQCAYLLIFFFISCSLFLYSVYLIRKEGDLKIRYRAVLTLPSMFFELIICFLSYYATITSIFEYSRTASMNPNFFSSAFIIFAFIISIFYAILIVIHFASLYYIMIYPVVPLSHYAMSNTNYSTLNYGQFFGGGGSRRSHYETLPSVANGAAPQMMNESFRLSSVSNWQNANETRSNRGGCNGGGGTISSYSQIRGWNNNNTIRSTNTHRSAREVLPRDDDHDYLELI</sequence>
<dbReference type="AlphaFoldDB" id="G0MM71"/>
<dbReference type="HOGENOM" id="CLU_931363_0_0_1"/>
<feature type="transmembrane region" description="Helical" evidence="1">
    <location>
        <begin position="172"/>
        <end position="198"/>
    </location>
</feature>
<dbReference type="Proteomes" id="UP000008068">
    <property type="component" value="Unassembled WGS sequence"/>
</dbReference>
<protein>
    <submittedName>
        <fullName evidence="2">Uncharacterized protein</fullName>
    </submittedName>
</protein>
<dbReference type="EMBL" id="GL379801">
    <property type="protein sequence ID" value="EGT36513.1"/>
    <property type="molecule type" value="Genomic_DNA"/>
</dbReference>
<feature type="transmembrane region" description="Helical" evidence="1">
    <location>
        <begin position="98"/>
        <end position="118"/>
    </location>
</feature>
<dbReference type="InParanoid" id="G0MM71"/>
<evidence type="ECO:0000313" key="3">
    <source>
        <dbReference type="Proteomes" id="UP000008068"/>
    </source>
</evidence>
<gene>
    <name evidence="2" type="ORF">CAEBREN_24549</name>
</gene>
<keyword evidence="1" id="KW-1133">Transmembrane helix</keyword>
<evidence type="ECO:0000256" key="1">
    <source>
        <dbReference type="SAM" id="Phobius"/>
    </source>
</evidence>
<name>G0MM71_CAEBE</name>
<dbReference type="OrthoDB" id="5852930at2759"/>